<feature type="domain" description="F-box" evidence="4">
    <location>
        <begin position="3"/>
        <end position="55"/>
    </location>
</feature>
<dbReference type="AlphaFoldDB" id="A0AAW0RUM6"/>
<dbReference type="SMART" id="SM00248">
    <property type="entry name" value="ANK"/>
    <property type="match status" value="10"/>
</dbReference>
<dbReference type="CDD" id="cd09917">
    <property type="entry name" value="F-box_SF"/>
    <property type="match status" value="1"/>
</dbReference>
<dbReference type="Pfam" id="PF12796">
    <property type="entry name" value="Ank_2"/>
    <property type="match status" value="2"/>
</dbReference>
<gene>
    <name evidence="5" type="ORF">G3M48_004117</name>
</gene>
<evidence type="ECO:0000313" key="5">
    <source>
        <dbReference type="EMBL" id="KAK8145693.1"/>
    </source>
</evidence>
<dbReference type="InterPro" id="IPR036770">
    <property type="entry name" value="Ankyrin_rpt-contain_sf"/>
</dbReference>
<keyword evidence="2 3" id="KW-0040">ANK repeat</keyword>
<dbReference type="EMBL" id="JAAHCF010000268">
    <property type="protein sequence ID" value="KAK8145693.1"/>
    <property type="molecule type" value="Genomic_DNA"/>
</dbReference>
<accession>A0AAW0RUM6</accession>
<proteinExistence type="predicted"/>
<reference evidence="5 6" key="1">
    <citation type="submission" date="2020-02" db="EMBL/GenBank/DDBJ databases">
        <title>Comparative genomics of the hypocrealean fungal genus Beauvera.</title>
        <authorList>
            <person name="Showalter D.N."/>
            <person name="Bushley K.E."/>
            <person name="Rehner S.A."/>
        </authorList>
    </citation>
    <scope>NUCLEOTIDE SEQUENCE [LARGE SCALE GENOMIC DNA]</scope>
    <source>
        <strain evidence="5 6">ARSEF4384</strain>
    </source>
</reference>
<dbReference type="InterPro" id="IPR002110">
    <property type="entry name" value="Ankyrin_rpt"/>
</dbReference>
<keyword evidence="1" id="KW-0677">Repeat</keyword>
<evidence type="ECO:0000313" key="6">
    <source>
        <dbReference type="Proteomes" id="UP001397290"/>
    </source>
</evidence>
<protein>
    <recommendedName>
        <fullName evidence="4">F-box domain-containing protein</fullName>
    </recommendedName>
</protein>
<evidence type="ECO:0000256" key="3">
    <source>
        <dbReference type="PROSITE-ProRule" id="PRU00023"/>
    </source>
</evidence>
<dbReference type="PROSITE" id="PS50297">
    <property type="entry name" value="ANK_REP_REGION"/>
    <property type="match status" value="1"/>
</dbReference>
<organism evidence="5 6">
    <name type="scientific">Beauveria asiatica</name>
    <dbReference type="NCBI Taxonomy" id="1069075"/>
    <lineage>
        <taxon>Eukaryota</taxon>
        <taxon>Fungi</taxon>
        <taxon>Dikarya</taxon>
        <taxon>Ascomycota</taxon>
        <taxon>Pezizomycotina</taxon>
        <taxon>Sordariomycetes</taxon>
        <taxon>Hypocreomycetidae</taxon>
        <taxon>Hypocreales</taxon>
        <taxon>Cordycipitaceae</taxon>
        <taxon>Beauveria</taxon>
    </lineage>
</organism>
<name>A0AAW0RUM6_9HYPO</name>
<evidence type="ECO:0000259" key="4">
    <source>
        <dbReference type="PROSITE" id="PS50181"/>
    </source>
</evidence>
<comment type="caution">
    <text evidence="5">The sequence shown here is derived from an EMBL/GenBank/DDBJ whole genome shotgun (WGS) entry which is preliminary data.</text>
</comment>
<dbReference type="PROSITE" id="PS50181">
    <property type="entry name" value="FBOX"/>
    <property type="match status" value="1"/>
</dbReference>
<dbReference type="InterPro" id="IPR001810">
    <property type="entry name" value="F-box_dom"/>
</dbReference>
<evidence type="ECO:0000256" key="1">
    <source>
        <dbReference type="ARBA" id="ARBA00022737"/>
    </source>
</evidence>
<dbReference type="PANTHER" id="PTHR24189:SF50">
    <property type="entry name" value="ANKYRIN REPEAT AND SOCS BOX PROTEIN 2"/>
    <property type="match status" value="1"/>
</dbReference>
<dbReference type="Proteomes" id="UP001397290">
    <property type="component" value="Unassembled WGS sequence"/>
</dbReference>
<evidence type="ECO:0000256" key="2">
    <source>
        <dbReference type="ARBA" id="ARBA00023043"/>
    </source>
</evidence>
<keyword evidence="6" id="KW-1185">Reference proteome</keyword>
<sequence length="747" mass="83180">MASPGLDRLPTELLLEIARCLWLGDMSHLARVNRRLYQVLDPFLYLTDAEPYNQYALFWAAEHNLLTVAERALRAGTPVQPLNDSPSPLRPFGRILTGQELEAVTYTLDPDTPLSIAVTAGHCAIAALLLRDPRLPSLMGSWNFVTAFQAAISGGHAEMVDMLLRHMEHVHKESMPLQMPAFFENAAWSWNIALVKLFIENGARLALIPRNVYSAYQMRSAGTGHDELWDLYSSIRPLELVSDHGQQREYLQSILDMKAYGNGSRGIVELVKTFTSLGFNWKYKGVLARMLRMALGRDNVPLMELLLSYSSDEQKGLKTLISLGSFGIHPGPEVCKWLLARGCGREVWDRAFATALGKRDTEKARLLLSIVDGIPAYIQDRRGKMLKAACSMSFPELAQLVLSPLSTAERRKLVQDAEPKLTGRRSLLASLLDSRPEGEDKRLETARLVLEAGADPNSETPWSKSPLRTACKKGLPRLASLLLKYGANCLQARQSGTTILHVACRYCPKLAFIEELLKRGADVMARCEFGTTPLHHLCHPDSQVNERVMGPMARYQVAKLLISNGADPNADNGFGNTPLHFACRHESLSKMCPEDAKVVVALLEHGANIEHLNSLDEKPLFVACAWLNHPVASILLEKGADRSRETLWGFAERYPGLMRRDRFDNYAHEMVKLLLSHGVDRVFVTEEMMDCLGPQVKHYETVRLLLMHGVDVEVYKLIFRDGEKPSRTKALAEALKGKNGGGTCSGS</sequence>
<dbReference type="PROSITE" id="PS50088">
    <property type="entry name" value="ANK_REPEAT"/>
    <property type="match status" value="2"/>
</dbReference>
<dbReference type="SUPFAM" id="SSF48403">
    <property type="entry name" value="Ankyrin repeat"/>
    <property type="match status" value="2"/>
</dbReference>
<feature type="repeat" description="ANK" evidence="3">
    <location>
        <begin position="574"/>
        <end position="614"/>
    </location>
</feature>
<feature type="repeat" description="ANK" evidence="3">
    <location>
        <begin position="495"/>
        <end position="528"/>
    </location>
</feature>
<dbReference type="Gene3D" id="1.25.40.20">
    <property type="entry name" value="Ankyrin repeat-containing domain"/>
    <property type="match status" value="2"/>
</dbReference>
<dbReference type="PANTHER" id="PTHR24189">
    <property type="entry name" value="MYOTROPHIN"/>
    <property type="match status" value="1"/>
</dbReference>
<dbReference type="InterPro" id="IPR050745">
    <property type="entry name" value="Multifunctional_regulatory"/>
</dbReference>